<name>A0A1N7HWJ6_9FLAO</name>
<proteinExistence type="predicted"/>
<sequence length="65" mass="7907">MNLLIISRCKIRKYIWNMQYLGGYLWVDFRDQISDIRHQTSDIRFQILDLKVKAEIEVRDTNGEF</sequence>
<keyword evidence="2" id="KW-1185">Reference proteome</keyword>
<dbReference type="Proteomes" id="UP000186373">
    <property type="component" value="Unassembled WGS sequence"/>
</dbReference>
<accession>A0A1N7HWJ6</accession>
<organism evidence="1 2">
    <name type="scientific">Chryseobacterium shigense</name>
    <dbReference type="NCBI Taxonomy" id="297244"/>
    <lineage>
        <taxon>Bacteria</taxon>
        <taxon>Pseudomonadati</taxon>
        <taxon>Bacteroidota</taxon>
        <taxon>Flavobacteriia</taxon>
        <taxon>Flavobacteriales</taxon>
        <taxon>Weeksellaceae</taxon>
        <taxon>Chryseobacterium group</taxon>
        <taxon>Chryseobacterium</taxon>
    </lineage>
</organism>
<dbReference type="AlphaFoldDB" id="A0A1N7HWJ6"/>
<reference evidence="2" key="1">
    <citation type="submission" date="2017-01" db="EMBL/GenBank/DDBJ databases">
        <authorList>
            <person name="Varghese N."/>
            <person name="Submissions S."/>
        </authorList>
    </citation>
    <scope>NUCLEOTIDE SEQUENCE [LARGE SCALE GENOMIC DNA]</scope>
    <source>
        <strain evidence="2">DSM 17126</strain>
    </source>
</reference>
<protein>
    <submittedName>
        <fullName evidence="1">Uncharacterized protein</fullName>
    </submittedName>
</protein>
<evidence type="ECO:0000313" key="2">
    <source>
        <dbReference type="Proteomes" id="UP000186373"/>
    </source>
</evidence>
<gene>
    <name evidence="1" type="ORF">SAMN05421639_101369</name>
</gene>
<dbReference type="EMBL" id="FTNY01000001">
    <property type="protein sequence ID" value="SIS29131.1"/>
    <property type="molecule type" value="Genomic_DNA"/>
</dbReference>
<evidence type="ECO:0000313" key="1">
    <source>
        <dbReference type="EMBL" id="SIS29131.1"/>
    </source>
</evidence>